<dbReference type="GO" id="GO:0005737">
    <property type="term" value="C:cytoplasm"/>
    <property type="evidence" value="ECO:0007669"/>
    <property type="project" value="UniProtKB-SubCell"/>
</dbReference>
<dbReference type="AlphaFoldDB" id="A0A2W5TT69"/>
<dbReference type="CDD" id="cd10027">
    <property type="entry name" value="UDG-F1-like"/>
    <property type="match status" value="1"/>
</dbReference>
<dbReference type="NCBIfam" id="NF003588">
    <property type="entry name" value="PRK05254.1-1"/>
    <property type="match status" value="1"/>
</dbReference>
<dbReference type="EMBL" id="QFQP01000007">
    <property type="protein sequence ID" value="PZR14525.1"/>
    <property type="molecule type" value="Genomic_DNA"/>
</dbReference>
<name>A0A2W5TT69_9BACT</name>
<evidence type="ECO:0000313" key="14">
    <source>
        <dbReference type="Proteomes" id="UP000249061"/>
    </source>
</evidence>
<evidence type="ECO:0000256" key="7">
    <source>
        <dbReference type="ARBA" id="ARBA00022801"/>
    </source>
</evidence>
<keyword evidence="6 9" id="KW-0227">DNA damage</keyword>
<protein>
    <recommendedName>
        <fullName evidence="5 9">Uracil-DNA glycosylase</fullName>
        <shortName evidence="9">UDG</shortName>
        <ecNumber evidence="4 9">3.2.2.27</ecNumber>
    </recommendedName>
</protein>
<dbReference type="SMART" id="SM00987">
    <property type="entry name" value="UreE_C"/>
    <property type="match status" value="1"/>
</dbReference>
<evidence type="ECO:0000256" key="11">
    <source>
        <dbReference type="RuleBase" id="RU003780"/>
    </source>
</evidence>
<evidence type="ECO:0000256" key="5">
    <source>
        <dbReference type="ARBA" id="ARBA00018429"/>
    </source>
</evidence>
<evidence type="ECO:0000256" key="9">
    <source>
        <dbReference type="HAMAP-Rule" id="MF_00148"/>
    </source>
</evidence>
<comment type="similarity">
    <text evidence="3 9 11">Belongs to the uracil-DNA glycosylase (UDG) superfamily. UNG family.</text>
</comment>
<dbReference type="InterPro" id="IPR018085">
    <property type="entry name" value="Ura-DNA_Glyclase_AS"/>
</dbReference>
<dbReference type="InterPro" id="IPR002043">
    <property type="entry name" value="UDG_fam1"/>
</dbReference>
<dbReference type="Proteomes" id="UP000249061">
    <property type="component" value="Unassembled WGS sequence"/>
</dbReference>
<evidence type="ECO:0000256" key="1">
    <source>
        <dbReference type="ARBA" id="ARBA00001400"/>
    </source>
</evidence>
<keyword evidence="8 9" id="KW-0234">DNA repair</keyword>
<evidence type="ECO:0000259" key="12">
    <source>
        <dbReference type="SMART" id="SM00986"/>
    </source>
</evidence>
<feature type="domain" description="Uracil-DNA glycosylase-like" evidence="12">
    <location>
        <begin position="118"/>
        <end position="274"/>
    </location>
</feature>
<dbReference type="EC" id="3.2.2.27" evidence="4 9"/>
<comment type="subcellular location">
    <subcellularLocation>
        <location evidence="9">Cytoplasm</location>
    </subcellularLocation>
</comment>
<dbReference type="PROSITE" id="PS00130">
    <property type="entry name" value="U_DNA_GLYCOSYLASE"/>
    <property type="match status" value="1"/>
</dbReference>
<dbReference type="HAMAP" id="MF_00148">
    <property type="entry name" value="UDG"/>
    <property type="match status" value="1"/>
</dbReference>
<dbReference type="NCBIfam" id="TIGR00628">
    <property type="entry name" value="ung"/>
    <property type="match status" value="1"/>
</dbReference>
<dbReference type="Pfam" id="PF03167">
    <property type="entry name" value="UDG"/>
    <property type="match status" value="1"/>
</dbReference>
<evidence type="ECO:0000256" key="4">
    <source>
        <dbReference type="ARBA" id="ARBA00012030"/>
    </source>
</evidence>
<dbReference type="InterPro" id="IPR036895">
    <property type="entry name" value="Uracil-DNA_glycosylase-like_sf"/>
</dbReference>
<proteinExistence type="inferred from homology"/>
<sequence length="288" mass="31557">MHELPPAPQVFVALPLTQVPLESQQPEQIDVSHAALVPQPIAATEPTSTEITIRDVRMRDGVPRTPMSLAALIPAAWKRQLRNAIAAPSFTQLEKFVDAEWATATVFPPKAQVFAALELTKPEDVRIVLLGQDPYPTKGNANGLAFSVTRDVKIPASLKNVFTALHRERGLPMPTNGDLTPWARRGVLLLNTVLTVREKTPQSHQKRGWEAFTTEVLRVVAAQQHTVVFLCLGKPAQKLYASLGTSQPMVAAPHPSPLNGSAFVDHVVKEQSFTRVDELLGAPFDWSL</sequence>
<gene>
    <name evidence="9 13" type="primary">ung</name>
    <name evidence="13" type="ORF">DI536_10760</name>
</gene>
<feature type="active site" description="Proton acceptor" evidence="9 10">
    <location>
        <position position="133"/>
    </location>
</feature>
<evidence type="ECO:0000256" key="10">
    <source>
        <dbReference type="PROSITE-ProRule" id="PRU10072"/>
    </source>
</evidence>
<evidence type="ECO:0000313" key="13">
    <source>
        <dbReference type="EMBL" id="PZR14525.1"/>
    </source>
</evidence>
<evidence type="ECO:0000256" key="2">
    <source>
        <dbReference type="ARBA" id="ARBA00002631"/>
    </source>
</evidence>
<dbReference type="SMART" id="SM00986">
    <property type="entry name" value="UDG"/>
    <property type="match status" value="1"/>
</dbReference>
<keyword evidence="7 9" id="KW-0378">Hydrolase</keyword>
<dbReference type="GO" id="GO:0004844">
    <property type="term" value="F:uracil DNA N-glycosylase activity"/>
    <property type="evidence" value="ECO:0007669"/>
    <property type="project" value="UniProtKB-UniRule"/>
</dbReference>
<dbReference type="NCBIfam" id="NF003592">
    <property type="entry name" value="PRK05254.1-5"/>
    <property type="match status" value="1"/>
</dbReference>
<comment type="catalytic activity">
    <reaction evidence="1 9 11">
        <text>Hydrolyzes single-stranded DNA or mismatched double-stranded DNA and polynucleotides, releasing free uracil.</text>
        <dbReference type="EC" id="3.2.2.27"/>
    </reaction>
</comment>
<dbReference type="InterPro" id="IPR005122">
    <property type="entry name" value="Uracil-DNA_glycosylase-like"/>
</dbReference>
<evidence type="ECO:0000256" key="3">
    <source>
        <dbReference type="ARBA" id="ARBA00008184"/>
    </source>
</evidence>
<comment type="function">
    <text evidence="2 9 11">Excises uracil residues from the DNA which can arise as a result of misincorporation of dUMP residues by DNA polymerase or due to deamination of cytosine.</text>
</comment>
<dbReference type="PANTHER" id="PTHR11264:SF0">
    <property type="entry name" value="URACIL-DNA GLYCOSYLASE"/>
    <property type="match status" value="1"/>
</dbReference>
<dbReference type="SUPFAM" id="SSF52141">
    <property type="entry name" value="Uracil-DNA glycosylase-like"/>
    <property type="match status" value="1"/>
</dbReference>
<dbReference type="Gene3D" id="3.40.470.10">
    <property type="entry name" value="Uracil-DNA glycosylase-like domain"/>
    <property type="match status" value="1"/>
</dbReference>
<dbReference type="GO" id="GO:0097510">
    <property type="term" value="P:base-excision repair, AP site formation via deaminated base removal"/>
    <property type="evidence" value="ECO:0007669"/>
    <property type="project" value="TreeGrafter"/>
</dbReference>
<reference evidence="13 14" key="1">
    <citation type="submission" date="2017-08" db="EMBL/GenBank/DDBJ databases">
        <title>Infants hospitalized years apart are colonized by the same room-sourced microbial strains.</title>
        <authorList>
            <person name="Brooks B."/>
            <person name="Olm M.R."/>
            <person name="Firek B.A."/>
            <person name="Baker R."/>
            <person name="Thomas B.C."/>
            <person name="Morowitz M.J."/>
            <person name="Banfield J.F."/>
        </authorList>
    </citation>
    <scope>NUCLEOTIDE SEQUENCE [LARGE SCALE GENOMIC DNA]</scope>
    <source>
        <strain evidence="13">S2_003_000_R2_14</strain>
    </source>
</reference>
<evidence type="ECO:0000256" key="8">
    <source>
        <dbReference type="ARBA" id="ARBA00023204"/>
    </source>
</evidence>
<organism evidence="13 14">
    <name type="scientific">Archangium gephyra</name>
    <dbReference type="NCBI Taxonomy" id="48"/>
    <lineage>
        <taxon>Bacteria</taxon>
        <taxon>Pseudomonadati</taxon>
        <taxon>Myxococcota</taxon>
        <taxon>Myxococcia</taxon>
        <taxon>Myxococcales</taxon>
        <taxon>Cystobacterineae</taxon>
        <taxon>Archangiaceae</taxon>
        <taxon>Archangium</taxon>
    </lineage>
</organism>
<keyword evidence="9" id="KW-0963">Cytoplasm</keyword>
<comment type="caution">
    <text evidence="13">The sequence shown here is derived from an EMBL/GenBank/DDBJ whole genome shotgun (WGS) entry which is preliminary data.</text>
</comment>
<evidence type="ECO:0000256" key="6">
    <source>
        <dbReference type="ARBA" id="ARBA00022763"/>
    </source>
</evidence>
<dbReference type="PANTHER" id="PTHR11264">
    <property type="entry name" value="URACIL-DNA GLYCOSYLASE"/>
    <property type="match status" value="1"/>
</dbReference>
<accession>A0A2W5TT69</accession>